<evidence type="ECO:0000313" key="2">
    <source>
        <dbReference type="EMBL" id="OJJ89027.1"/>
    </source>
</evidence>
<dbReference type="OrthoDB" id="250175at2759"/>
<organism evidence="2 3">
    <name type="scientific">Aspergillus glaucus CBS 516.65</name>
    <dbReference type="NCBI Taxonomy" id="1160497"/>
    <lineage>
        <taxon>Eukaryota</taxon>
        <taxon>Fungi</taxon>
        <taxon>Dikarya</taxon>
        <taxon>Ascomycota</taxon>
        <taxon>Pezizomycotina</taxon>
        <taxon>Eurotiomycetes</taxon>
        <taxon>Eurotiomycetidae</taxon>
        <taxon>Eurotiales</taxon>
        <taxon>Aspergillaceae</taxon>
        <taxon>Aspergillus</taxon>
        <taxon>Aspergillus subgen. Aspergillus</taxon>
    </lineage>
</organism>
<evidence type="ECO:0000256" key="1">
    <source>
        <dbReference type="SAM" id="MobiDB-lite"/>
    </source>
</evidence>
<dbReference type="VEuPathDB" id="FungiDB:ASPGLDRAFT_21199"/>
<dbReference type="SUPFAM" id="SSF81901">
    <property type="entry name" value="HCP-like"/>
    <property type="match status" value="1"/>
</dbReference>
<name>A0A1L9VYU5_ASPGL</name>
<dbReference type="Proteomes" id="UP000184300">
    <property type="component" value="Unassembled WGS sequence"/>
</dbReference>
<accession>A0A1L9VYU5</accession>
<gene>
    <name evidence="2" type="ORF">ASPGLDRAFT_21199</name>
</gene>
<dbReference type="EMBL" id="KV878888">
    <property type="protein sequence ID" value="OJJ89027.1"/>
    <property type="molecule type" value="Genomic_DNA"/>
</dbReference>
<dbReference type="GeneID" id="34459333"/>
<feature type="compositionally biased region" description="Polar residues" evidence="1">
    <location>
        <begin position="41"/>
        <end position="52"/>
    </location>
</feature>
<protein>
    <submittedName>
        <fullName evidence="2">Uncharacterized protein</fullName>
    </submittedName>
</protein>
<dbReference type="InterPro" id="IPR011990">
    <property type="entry name" value="TPR-like_helical_dom_sf"/>
</dbReference>
<dbReference type="AlphaFoldDB" id="A0A1L9VYU5"/>
<sequence length="461" mass="52008">MSLPRASDSLRRLPRLTSQFQPSRTITVPNHQNTTTTNTNPKLTRSFHSTPHPSAARRSPTVRRAEASQTRITSSPPVYNTPVKGPKDGRHQFLETHGVQLWADAQRAGIIPNAVDQRVFMRVGSALLDKAYTQAPSREAIREIHDDPDLTFNIGQVVSLGDPRFREWVVTACTLAEARFATIISATRILDKATKAPTSSIPFNRIEHLALQMRDPVSMTLHARVLIFREQYNEALALMEEVMGVIRPVTTSRPSQDKHFPLDMAPWQVYEDVNRKLGNDDAADKAIEIAAREYQDPQALFTLAGRHMKDGDLENYEACMSKVASTGNADACRKLANFYYLTCLGRYPRRGEDATQQKQEQEPQQQKKKGWVSSFFGRMLSPGDYLNLAREWYELACTHGSHDAALIMSLLLRLDGKFDLGKKYLEMAAQKPGLASAIRGYRVNWDNKELTMNVDLKRLDV</sequence>
<keyword evidence="3" id="KW-1185">Reference proteome</keyword>
<dbReference type="Gene3D" id="1.25.40.10">
    <property type="entry name" value="Tetratricopeptide repeat domain"/>
    <property type="match status" value="1"/>
</dbReference>
<proteinExistence type="predicted"/>
<feature type="compositionally biased region" description="Polar residues" evidence="1">
    <location>
        <begin position="67"/>
        <end position="78"/>
    </location>
</feature>
<evidence type="ECO:0000313" key="3">
    <source>
        <dbReference type="Proteomes" id="UP000184300"/>
    </source>
</evidence>
<dbReference type="RefSeq" id="XP_022405689.1">
    <property type="nucleotide sequence ID" value="XM_022543072.1"/>
</dbReference>
<feature type="region of interest" description="Disordered" evidence="1">
    <location>
        <begin position="1"/>
        <end position="84"/>
    </location>
</feature>
<dbReference type="STRING" id="1160497.A0A1L9VYU5"/>
<reference evidence="3" key="1">
    <citation type="journal article" date="2017" name="Genome Biol.">
        <title>Comparative genomics reveals high biological diversity and specific adaptations in the industrially and medically important fungal genus Aspergillus.</title>
        <authorList>
            <person name="de Vries R.P."/>
            <person name="Riley R."/>
            <person name="Wiebenga A."/>
            <person name="Aguilar-Osorio G."/>
            <person name="Amillis S."/>
            <person name="Uchima C.A."/>
            <person name="Anderluh G."/>
            <person name="Asadollahi M."/>
            <person name="Askin M."/>
            <person name="Barry K."/>
            <person name="Battaglia E."/>
            <person name="Bayram O."/>
            <person name="Benocci T."/>
            <person name="Braus-Stromeyer S.A."/>
            <person name="Caldana C."/>
            <person name="Canovas D."/>
            <person name="Cerqueira G.C."/>
            <person name="Chen F."/>
            <person name="Chen W."/>
            <person name="Choi C."/>
            <person name="Clum A."/>
            <person name="Dos Santos R.A."/>
            <person name="Damasio A.R."/>
            <person name="Diallinas G."/>
            <person name="Emri T."/>
            <person name="Fekete E."/>
            <person name="Flipphi M."/>
            <person name="Freyberg S."/>
            <person name="Gallo A."/>
            <person name="Gournas C."/>
            <person name="Habgood R."/>
            <person name="Hainaut M."/>
            <person name="Harispe M.L."/>
            <person name="Henrissat B."/>
            <person name="Hilden K.S."/>
            <person name="Hope R."/>
            <person name="Hossain A."/>
            <person name="Karabika E."/>
            <person name="Karaffa L."/>
            <person name="Karanyi Z."/>
            <person name="Krasevec N."/>
            <person name="Kuo A."/>
            <person name="Kusch H."/>
            <person name="LaButti K."/>
            <person name="Lagendijk E.L."/>
            <person name="Lapidus A."/>
            <person name="Levasseur A."/>
            <person name="Lindquist E."/>
            <person name="Lipzen A."/>
            <person name="Logrieco A.F."/>
            <person name="MacCabe A."/>
            <person name="Maekelae M.R."/>
            <person name="Malavazi I."/>
            <person name="Melin P."/>
            <person name="Meyer V."/>
            <person name="Mielnichuk N."/>
            <person name="Miskei M."/>
            <person name="Molnar A.P."/>
            <person name="Mule G."/>
            <person name="Ngan C.Y."/>
            <person name="Orejas M."/>
            <person name="Orosz E."/>
            <person name="Ouedraogo J.P."/>
            <person name="Overkamp K.M."/>
            <person name="Park H.-S."/>
            <person name="Perrone G."/>
            <person name="Piumi F."/>
            <person name="Punt P.J."/>
            <person name="Ram A.F."/>
            <person name="Ramon A."/>
            <person name="Rauscher S."/>
            <person name="Record E."/>
            <person name="Riano-Pachon D.M."/>
            <person name="Robert V."/>
            <person name="Roehrig J."/>
            <person name="Ruller R."/>
            <person name="Salamov A."/>
            <person name="Salih N.S."/>
            <person name="Samson R.A."/>
            <person name="Sandor E."/>
            <person name="Sanguinetti M."/>
            <person name="Schuetze T."/>
            <person name="Sepcic K."/>
            <person name="Shelest E."/>
            <person name="Sherlock G."/>
            <person name="Sophianopoulou V."/>
            <person name="Squina F.M."/>
            <person name="Sun H."/>
            <person name="Susca A."/>
            <person name="Todd R.B."/>
            <person name="Tsang A."/>
            <person name="Unkles S.E."/>
            <person name="van de Wiele N."/>
            <person name="van Rossen-Uffink D."/>
            <person name="Oliveira J.V."/>
            <person name="Vesth T.C."/>
            <person name="Visser J."/>
            <person name="Yu J.-H."/>
            <person name="Zhou M."/>
            <person name="Andersen M.R."/>
            <person name="Archer D.B."/>
            <person name="Baker S.E."/>
            <person name="Benoit I."/>
            <person name="Brakhage A.A."/>
            <person name="Braus G.H."/>
            <person name="Fischer R."/>
            <person name="Frisvad J.C."/>
            <person name="Goldman G.H."/>
            <person name="Houbraken J."/>
            <person name="Oakley B."/>
            <person name="Pocsi I."/>
            <person name="Scazzocchio C."/>
            <person name="Seiboth B."/>
            <person name="vanKuyk P.A."/>
            <person name="Wortman J."/>
            <person name="Dyer P.S."/>
            <person name="Grigoriev I.V."/>
        </authorList>
    </citation>
    <scope>NUCLEOTIDE SEQUENCE [LARGE SCALE GENOMIC DNA]</scope>
    <source>
        <strain evidence="3">CBS 516.65</strain>
    </source>
</reference>
<feature type="compositionally biased region" description="Polar residues" evidence="1">
    <location>
        <begin position="16"/>
        <end position="32"/>
    </location>
</feature>